<evidence type="ECO:0000313" key="3">
    <source>
        <dbReference type="Proteomes" id="UP000275846"/>
    </source>
</evidence>
<evidence type="ECO:0000313" key="4">
    <source>
        <dbReference type="WBParaSite" id="SSLN_0000323201-mRNA-1"/>
    </source>
</evidence>
<evidence type="ECO:0000256" key="1">
    <source>
        <dbReference type="SAM" id="Phobius"/>
    </source>
</evidence>
<keyword evidence="1" id="KW-0812">Transmembrane</keyword>
<accession>A0A183SFY4</accession>
<keyword evidence="3" id="KW-1185">Reference proteome</keyword>
<protein>
    <submittedName>
        <fullName evidence="2 4">Uncharacterized protein</fullName>
    </submittedName>
</protein>
<evidence type="ECO:0000313" key="2">
    <source>
        <dbReference type="EMBL" id="VDL89517.1"/>
    </source>
</evidence>
<reference evidence="2 3" key="2">
    <citation type="submission" date="2018-11" db="EMBL/GenBank/DDBJ databases">
        <authorList>
            <consortium name="Pathogen Informatics"/>
        </authorList>
    </citation>
    <scope>NUCLEOTIDE SEQUENCE [LARGE SCALE GENOMIC DNA]</scope>
    <source>
        <strain evidence="2 3">NST_G2</strain>
    </source>
</reference>
<proteinExistence type="predicted"/>
<dbReference type="AlphaFoldDB" id="A0A183SFY4"/>
<keyword evidence="1" id="KW-0472">Membrane</keyword>
<sequence>MSQHPVRLLSFPAFPSLPSSLSPSLLLLLILSLLSPFFPLSILLSFTLTSSPPLLPLSSPFPPPKRFKKFYGEGDM</sequence>
<gene>
    <name evidence="2" type="ORF">SSLN_LOCUS3132</name>
</gene>
<dbReference type="WBParaSite" id="SSLN_0000323201-mRNA-1">
    <property type="protein sequence ID" value="SSLN_0000323201-mRNA-1"/>
    <property type="gene ID" value="SSLN_0000323201"/>
</dbReference>
<keyword evidence="1" id="KW-1133">Transmembrane helix</keyword>
<organism evidence="4">
    <name type="scientific">Schistocephalus solidus</name>
    <name type="common">Tapeworm</name>
    <dbReference type="NCBI Taxonomy" id="70667"/>
    <lineage>
        <taxon>Eukaryota</taxon>
        <taxon>Metazoa</taxon>
        <taxon>Spiralia</taxon>
        <taxon>Lophotrochozoa</taxon>
        <taxon>Platyhelminthes</taxon>
        <taxon>Cestoda</taxon>
        <taxon>Eucestoda</taxon>
        <taxon>Diphyllobothriidea</taxon>
        <taxon>Diphyllobothriidae</taxon>
        <taxon>Schistocephalus</taxon>
    </lineage>
</organism>
<reference evidence="4" key="1">
    <citation type="submission" date="2016-06" db="UniProtKB">
        <authorList>
            <consortium name="WormBaseParasite"/>
        </authorList>
    </citation>
    <scope>IDENTIFICATION</scope>
</reference>
<feature type="transmembrane region" description="Helical" evidence="1">
    <location>
        <begin position="25"/>
        <end position="48"/>
    </location>
</feature>
<dbReference type="Proteomes" id="UP000275846">
    <property type="component" value="Unassembled WGS sequence"/>
</dbReference>
<dbReference type="EMBL" id="UYSU01032439">
    <property type="protein sequence ID" value="VDL89517.1"/>
    <property type="molecule type" value="Genomic_DNA"/>
</dbReference>
<name>A0A183SFY4_SCHSO</name>